<evidence type="ECO:0000313" key="7">
    <source>
        <dbReference type="Proteomes" id="UP000759443"/>
    </source>
</evidence>
<dbReference type="InterPro" id="IPR006054">
    <property type="entry name" value="DnaQ"/>
</dbReference>
<dbReference type="InterPro" id="IPR012337">
    <property type="entry name" value="RNaseH-like_sf"/>
</dbReference>
<dbReference type="SMART" id="SM00479">
    <property type="entry name" value="EXOIII"/>
    <property type="match status" value="1"/>
</dbReference>
<comment type="catalytic activity">
    <reaction evidence="3">
        <text>DNA(n) + a 2'-deoxyribonucleoside 5'-triphosphate = DNA(n+1) + diphosphate</text>
        <dbReference type="Rhea" id="RHEA:22508"/>
        <dbReference type="Rhea" id="RHEA-COMP:17339"/>
        <dbReference type="Rhea" id="RHEA-COMP:17340"/>
        <dbReference type="ChEBI" id="CHEBI:33019"/>
        <dbReference type="ChEBI" id="CHEBI:61560"/>
        <dbReference type="ChEBI" id="CHEBI:173112"/>
        <dbReference type="EC" id="2.7.7.7"/>
    </reaction>
</comment>
<evidence type="ECO:0000256" key="2">
    <source>
        <dbReference type="ARBA" id="ARBA00025483"/>
    </source>
</evidence>
<accession>A0ABS4DTS4</accession>
<dbReference type="EC" id="2.7.7.7" evidence="1"/>
<evidence type="ECO:0000256" key="4">
    <source>
        <dbReference type="SAM" id="Phobius"/>
    </source>
</evidence>
<dbReference type="Gene3D" id="3.30.450.20">
    <property type="entry name" value="PAS domain"/>
    <property type="match status" value="1"/>
</dbReference>
<evidence type="ECO:0000259" key="5">
    <source>
        <dbReference type="SMART" id="SM00479"/>
    </source>
</evidence>
<comment type="caution">
    <text evidence="6">The sequence shown here is derived from an EMBL/GenBank/DDBJ whole genome shotgun (WGS) entry which is preliminary data.</text>
</comment>
<evidence type="ECO:0000256" key="1">
    <source>
        <dbReference type="ARBA" id="ARBA00012417"/>
    </source>
</evidence>
<organism evidence="6 7">
    <name type="scientific">Rhizobium halophytocola</name>
    <dbReference type="NCBI Taxonomy" id="735519"/>
    <lineage>
        <taxon>Bacteria</taxon>
        <taxon>Pseudomonadati</taxon>
        <taxon>Pseudomonadota</taxon>
        <taxon>Alphaproteobacteria</taxon>
        <taxon>Hyphomicrobiales</taxon>
        <taxon>Rhizobiaceae</taxon>
        <taxon>Rhizobium/Agrobacterium group</taxon>
        <taxon>Rhizobium</taxon>
    </lineage>
</organism>
<dbReference type="PANTHER" id="PTHR30231:SF41">
    <property type="entry name" value="DNA POLYMERASE III SUBUNIT EPSILON"/>
    <property type="match status" value="1"/>
</dbReference>
<dbReference type="InterPro" id="IPR036397">
    <property type="entry name" value="RNaseH_sf"/>
</dbReference>
<dbReference type="PANTHER" id="PTHR30231">
    <property type="entry name" value="DNA POLYMERASE III SUBUNIT EPSILON"/>
    <property type="match status" value="1"/>
</dbReference>
<proteinExistence type="predicted"/>
<dbReference type="Gene3D" id="3.30.420.10">
    <property type="entry name" value="Ribonuclease H-like superfamily/Ribonuclease H"/>
    <property type="match status" value="1"/>
</dbReference>
<feature type="domain" description="Exonuclease" evidence="5">
    <location>
        <begin position="364"/>
        <end position="534"/>
    </location>
</feature>
<feature type="transmembrane region" description="Helical" evidence="4">
    <location>
        <begin position="15"/>
        <end position="38"/>
    </location>
</feature>
<dbReference type="SUPFAM" id="SSF53098">
    <property type="entry name" value="Ribonuclease H-like"/>
    <property type="match status" value="1"/>
</dbReference>
<keyword evidence="7" id="KW-1185">Reference proteome</keyword>
<sequence length="562" mass="61689">MAEGLYRRLGVRGRIFLFFAALVLGVILSHGVGLWFGLHHTGEPDVFSSLLRASIVAGFLVIGLIAWVWFLFDLNIAIPMQRLAGAMFARSHAHVEDELDDEHARFLGDLGTAASAATSSLSKARGALTEAVARETARLSADKARLEELLSDVPPGVLLCTGGHRVAFYNSGASQLLGDDHTALGLDKPVFDYLDEHPLRQAHARLLDAEADDIAIQLTCDTIRGQRRLAVRMRLAGDSAEDPGAYVMTLRDVTAELTTNASRDRLLAEVFDRLLPAIDHLHRTVSGIARETSPTTADDIVRLQRELHDLHDSYQGCRAEPPVAPAVPQAARRLPAERHVVYDFELLRRLSYERISDARLDDLTYVVFDTETTGLLPEKGDAIVQLAAVRIVNGRRIEAEVFDTLVDPQRPIPAASTAVHGITDAMVADAPDIAEATARFHRFSKGAVLVAHNAPFDMEFLRRAERQAGVRFDNPILDTVLLSAVVFGQSEAHSLDALAERLGVEIPPEARHTAIGDTMATADVFLKLKSMLQARGDMRFGEVLSEVRRHGRLLRDLNPQEP</sequence>
<comment type="function">
    <text evidence="2">DNA polymerase III is a complex, multichain enzyme responsible for most of the replicative synthesis in bacteria. The epsilon subunit contain the editing function and is a proofreading 3'-5' exonuclease.</text>
</comment>
<dbReference type="InterPro" id="IPR013520">
    <property type="entry name" value="Ribonucl_H"/>
</dbReference>
<evidence type="ECO:0000256" key="3">
    <source>
        <dbReference type="ARBA" id="ARBA00049244"/>
    </source>
</evidence>
<name>A0ABS4DTS4_9HYPH</name>
<keyword evidence="4" id="KW-0812">Transmembrane</keyword>
<evidence type="ECO:0000313" key="6">
    <source>
        <dbReference type="EMBL" id="MBP1849102.1"/>
    </source>
</evidence>
<dbReference type="EMBL" id="JAGGJU010000001">
    <property type="protein sequence ID" value="MBP1849102.1"/>
    <property type="molecule type" value="Genomic_DNA"/>
</dbReference>
<dbReference type="Proteomes" id="UP000759443">
    <property type="component" value="Unassembled WGS sequence"/>
</dbReference>
<keyword evidence="4" id="KW-0472">Membrane</keyword>
<keyword evidence="4" id="KW-1133">Transmembrane helix</keyword>
<reference evidence="6 7" key="1">
    <citation type="submission" date="2021-03" db="EMBL/GenBank/DDBJ databases">
        <title>Genomic Encyclopedia of Type Strains, Phase IV (KMG-IV): sequencing the most valuable type-strain genomes for metagenomic binning, comparative biology and taxonomic classification.</title>
        <authorList>
            <person name="Goeker M."/>
        </authorList>
    </citation>
    <scope>NUCLEOTIDE SEQUENCE [LARGE SCALE GENOMIC DNA]</scope>
    <source>
        <strain evidence="6 7">DSM 21600</strain>
    </source>
</reference>
<dbReference type="CDD" id="cd06127">
    <property type="entry name" value="DEDDh"/>
    <property type="match status" value="1"/>
</dbReference>
<dbReference type="NCBIfam" id="TIGR00573">
    <property type="entry name" value="dnaq"/>
    <property type="match status" value="1"/>
</dbReference>
<feature type="transmembrane region" description="Helical" evidence="4">
    <location>
        <begin position="50"/>
        <end position="72"/>
    </location>
</feature>
<gene>
    <name evidence="6" type="ORF">J2Z17_000519</name>
</gene>
<dbReference type="RefSeq" id="WP_209941923.1">
    <property type="nucleotide sequence ID" value="NZ_JAGGJU010000001.1"/>
</dbReference>
<dbReference type="Pfam" id="PF00929">
    <property type="entry name" value="RNase_T"/>
    <property type="match status" value="1"/>
</dbReference>
<protein>
    <recommendedName>
        <fullName evidence="1">DNA-directed DNA polymerase</fullName>
        <ecNumber evidence="1">2.7.7.7</ecNumber>
    </recommendedName>
</protein>